<gene>
    <name evidence="2" type="ORF">FBEOM_8054</name>
</gene>
<evidence type="ECO:0000313" key="2">
    <source>
        <dbReference type="EMBL" id="KAF4338049.1"/>
    </source>
</evidence>
<dbReference type="AlphaFoldDB" id="A0A9P5AG14"/>
<evidence type="ECO:0000313" key="3">
    <source>
        <dbReference type="Proteomes" id="UP000730481"/>
    </source>
</evidence>
<name>A0A9P5AG14_9HYPO</name>
<dbReference type="EMBL" id="PVQB02000369">
    <property type="protein sequence ID" value="KAF4338049.1"/>
    <property type="molecule type" value="Genomic_DNA"/>
</dbReference>
<keyword evidence="3" id="KW-1185">Reference proteome</keyword>
<dbReference type="Proteomes" id="UP000730481">
    <property type="component" value="Unassembled WGS sequence"/>
</dbReference>
<feature type="region of interest" description="Disordered" evidence="1">
    <location>
        <begin position="1"/>
        <end position="22"/>
    </location>
</feature>
<feature type="compositionally biased region" description="Polar residues" evidence="1">
    <location>
        <begin position="1"/>
        <end position="12"/>
    </location>
</feature>
<organism evidence="2 3">
    <name type="scientific">Fusarium beomiforme</name>
    <dbReference type="NCBI Taxonomy" id="44412"/>
    <lineage>
        <taxon>Eukaryota</taxon>
        <taxon>Fungi</taxon>
        <taxon>Dikarya</taxon>
        <taxon>Ascomycota</taxon>
        <taxon>Pezizomycotina</taxon>
        <taxon>Sordariomycetes</taxon>
        <taxon>Hypocreomycetidae</taxon>
        <taxon>Hypocreales</taxon>
        <taxon>Nectriaceae</taxon>
        <taxon>Fusarium</taxon>
        <taxon>Fusarium burgessii species complex</taxon>
    </lineage>
</organism>
<protein>
    <submittedName>
        <fullName evidence="2">Uncharacterized protein</fullName>
    </submittedName>
</protein>
<dbReference type="OrthoDB" id="5095773at2759"/>
<sequence length="83" mass="9701">MQYNGTHPNDQPSVHVAPPPEERAQQQYLQLLSLEVQRLKEQRDRDPVIQALTKRNKCLEEEIQYLHTQAMVMAMRMGGQDRS</sequence>
<comment type="caution">
    <text evidence="2">The sequence shown here is derived from an EMBL/GenBank/DDBJ whole genome shotgun (WGS) entry which is preliminary data.</text>
</comment>
<accession>A0A9P5AG14</accession>
<evidence type="ECO:0000256" key="1">
    <source>
        <dbReference type="SAM" id="MobiDB-lite"/>
    </source>
</evidence>
<reference evidence="2" key="1">
    <citation type="journal article" date="2017" name="Mycologia">
        <title>Fusarium algeriense, sp. nov., a novel toxigenic crown rot pathogen of durum wheat from Algeria is nested in the Fusarium burgessii species complex.</title>
        <authorList>
            <person name="Laraba I."/>
            <person name="Keddad A."/>
            <person name="Boureghda H."/>
            <person name="Abdallah N."/>
            <person name="Vaughan M.M."/>
            <person name="Proctor R.H."/>
            <person name="Busman M."/>
            <person name="O'Donnell K."/>
        </authorList>
    </citation>
    <scope>NUCLEOTIDE SEQUENCE</scope>
    <source>
        <strain evidence="2">NRRL 25174</strain>
    </source>
</reference>
<reference evidence="2" key="2">
    <citation type="submission" date="2020-02" db="EMBL/GenBank/DDBJ databases">
        <title>Identification and distribution of gene clusters putatively required for synthesis of sphingolipid metabolism inhibitors in phylogenetically diverse species of the filamentous fungus Fusarium.</title>
        <authorList>
            <person name="Kim H.-S."/>
            <person name="Busman M."/>
            <person name="Brown D.W."/>
            <person name="Divon H."/>
            <person name="Uhlig S."/>
            <person name="Proctor R.H."/>
        </authorList>
    </citation>
    <scope>NUCLEOTIDE SEQUENCE</scope>
    <source>
        <strain evidence="2">NRRL 25174</strain>
    </source>
</reference>
<proteinExistence type="predicted"/>